<dbReference type="SUPFAM" id="SSF54534">
    <property type="entry name" value="FKBP-like"/>
    <property type="match status" value="1"/>
</dbReference>
<dbReference type="EC" id="5.2.1.8" evidence="9"/>
<comment type="similarity">
    <text evidence="3 9">Belongs to the FKBP-type PPIase family.</text>
</comment>
<evidence type="ECO:0000313" key="11">
    <source>
        <dbReference type="EMBL" id="QNO51620.1"/>
    </source>
</evidence>
<evidence type="ECO:0000256" key="7">
    <source>
        <dbReference type="ARBA" id="ARBA00023235"/>
    </source>
</evidence>
<accession>A0A7G9YUD6</accession>
<dbReference type="InterPro" id="IPR001179">
    <property type="entry name" value="PPIase_FKBP_dom"/>
</dbReference>
<protein>
    <recommendedName>
        <fullName evidence="9">Peptidyl-prolyl cis-trans isomerase</fullName>
        <ecNumber evidence="9">5.2.1.8</ecNumber>
    </recommendedName>
</protein>
<dbReference type="GO" id="GO:0003755">
    <property type="term" value="F:peptidyl-prolyl cis-trans isomerase activity"/>
    <property type="evidence" value="ECO:0007669"/>
    <property type="project" value="UniProtKB-UniRule"/>
</dbReference>
<dbReference type="PANTHER" id="PTHR47861">
    <property type="entry name" value="FKBP-TYPE PEPTIDYL-PROLYL CIS-TRANS ISOMERASE SLYD"/>
    <property type="match status" value="1"/>
</dbReference>
<gene>
    <name evidence="11" type="ORF">JFJFMGFI_00019</name>
</gene>
<reference evidence="11" key="1">
    <citation type="submission" date="2020-06" db="EMBL/GenBank/DDBJ databases">
        <title>Unique genomic features of the anaerobic methanotrophic archaea.</title>
        <authorList>
            <person name="Chadwick G.L."/>
            <person name="Skennerton C.T."/>
            <person name="Laso-Perez R."/>
            <person name="Leu A.O."/>
            <person name="Speth D.R."/>
            <person name="Yu H."/>
            <person name="Morgan-Lang C."/>
            <person name="Hatzenpichler R."/>
            <person name="Goudeau D."/>
            <person name="Malmstrom R."/>
            <person name="Brazelton W.J."/>
            <person name="Woyke T."/>
            <person name="Hallam S.J."/>
            <person name="Tyson G.W."/>
            <person name="Wegener G."/>
            <person name="Boetius A."/>
            <person name="Orphan V."/>
        </authorList>
    </citation>
    <scope>NUCLEOTIDE SEQUENCE</scope>
</reference>
<comment type="catalytic activity">
    <reaction evidence="1 8 9">
        <text>[protein]-peptidylproline (omega=180) = [protein]-peptidylproline (omega=0)</text>
        <dbReference type="Rhea" id="RHEA:16237"/>
        <dbReference type="Rhea" id="RHEA-COMP:10747"/>
        <dbReference type="Rhea" id="RHEA-COMP:10748"/>
        <dbReference type="ChEBI" id="CHEBI:83833"/>
        <dbReference type="ChEBI" id="CHEBI:83834"/>
        <dbReference type="EC" id="5.2.1.8"/>
    </reaction>
</comment>
<dbReference type="Gene3D" id="3.10.50.40">
    <property type="match status" value="1"/>
</dbReference>
<evidence type="ECO:0000256" key="9">
    <source>
        <dbReference type="RuleBase" id="RU003915"/>
    </source>
</evidence>
<evidence type="ECO:0000256" key="5">
    <source>
        <dbReference type="ARBA" id="ARBA00023110"/>
    </source>
</evidence>
<dbReference type="EMBL" id="MT631474">
    <property type="protein sequence ID" value="QNO51620.1"/>
    <property type="molecule type" value="Genomic_DNA"/>
</dbReference>
<organism evidence="11">
    <name type="scientific">Candidatus Methanophagaceae archaeon ANME-1 ERB6</name>
    <dbReference type="NCBI Taxonomy" id="2759912"/>
    <lineage>
        <taxon>Archaea</taxon>
        <taxon>Methanobacteriati</taxon>
        <taxon>Methanobacteriota</taxon>
        <taxon>Stenosarchaea group</taxon>
        <taxon>Methanomicrobia</taxon>
        <taxon>Candidatus Methanophagales</taxon>
        <taxon>Candidatus Methanophagaceae</taxon>
    </lineage>
</organism>
<dbReference type="GO" id="GO:0005737">
    <property type="term" value="C:cytoplasm"/>
    <property type="evidence" value="ECO:0007669"/>
    <property type="project" value="UniProtKB-SubCell"/>
</dbReference>
<evidence type="ECO:0000256" key="3">
    <source>
        <dbReference type="ARBA" id="ARBA00006577"/>
    </source>
</evidence>
<evidence type="ECO:0000259" key="10">
    <source>
        <dbReference type="PROSITE" id="PS50059"/>
    </source>
</evidence>
<keyword evidence="7 8" id="KW-0413">Isomerase</keyword>
<dbReference type="PROSITE" id="PS51257">
    <property type="entry name" value="PROKAR_LIPOPROTEIN"/>
    <property type="match status" value="1"/>
</dbReference>
<keyword evidence="4" id="KW-0963">Cytoplasm</keyword>
<evidence type="ECO:0000256" key="4">
    <source>
        <dbReference type="ARBA" id="ARBA00022490"/>
    </source>
</evidence>
<dbReference type="InterPro" id="IPR046357">
    <property type="entry name" value="PPIase_dom_sf"/>
</dbReference>
<keyword evidence="5 8" id="KW-0697">Rotamase</keyword>
<evidence type="ECO:0000256" key="6">
    <source>
        <dbReference type="ARBA" id="ARBA00023186"/>
    </source>
</evidence>
<evidence type="ECO:0000256" key="1">
    <source>
        <dbReference type="ARBA" id="ARBA00000971"/>
    </source>
</evidence>
<comment type="subcellular location">
    <subcellularLocation>
        <location evidence="2">Cytoplasm</location>
    </subcellularLocation>
</comment>
<proteinExistence type="inferred from homology"/>
<sequence length="181" mass="19387">MKPLFLLLVGVVVVLLSGCIGTDSPVKVKVVKEGDYVRVDYTGKLEDGTVFDTSIKDDAIEAGIYNPERDYQPLGFTVAAGQMIKGFDSGVVGMAVGENKTLIIPPEEAYGVHREDMVQTIPVAELTRAGITPMVGKKVSTSQGQTATITNVTDTDVVIDFNHELAGKTLVFDIKLVSIGR</sequence>
<dbReference type="GO" id="GO:0042026">
    <property type="term" value="P:protein refolding"/>
    <property type="evidence" value="ECO:0007669"/>
    <property type="project" value="UniProtKB-ARBA"/>
</dbReference>
<name>A0A7G9YUD6_9EURY</name>
<dbReference type="PANTHER" id="PTHR47861:SF3">
    <property type="entry name" value="FKBP-TYPE PEPTIDYL-PROLYL CIS-TRANS ISOMERASE SLYD"/>
    <property type="match status" value="1"/>
</dbReference>
<dbReference type="Pfam" id="PF00254">
    <property type="entry name" value="FKBP_C"/>
    <property type="match status" value="1"/>
</dbReference>
<dbReference type="PROSITE" id="PS50059">
    <property type="entry name" value="FKBP_PPIASE"/>
    <property type="match status" value="1"/>
</dbReference>
<feature type="domain" description="PPIase FKBP-type" evidence="10">
    <location>
        <begin position="34"/>
        <end position="122"/>
    </location>
</feature>
<keyword evidence="6" id="KW-0143">Chaperone</keyword>
<dbReference type="AlphaFoldDB" id="A0A7G9YUD6"/>
<evidence type="ECO:0000256" key="2">
    <source>
        <dbReference type="ARBA" id="ARBA00004496"/>
    </source>
</evidence>
<evidence type="ECO:0000256" key="8">
    <source>
        <dbReference type="PROSITE-ProRule" id="PRU00277"/>
    </source>
</evidence>